<dbReference type="Proteomes" id="UP000546200">
    <property type="component" value="Unassembled WGS sequence"/>
</dbReference>
<keyword evidence="3" id="KW-1185">Reference proteome</keyword>
<feature type="signal peptide" evidence="1">
    <location>
        <begin position="1"/>
        <end position="23"/>
    </location>
</feature>
<name>A0A7W9BCQ2_9SPHN</name>
<evidence type="ECO:0000256" key="1">
    <source>
        <dbReference type="SAM" id="SignalP"/>
    </source>
</evidence>
<feature type="chain" id="PRO_5030978658" evidence="1">
    <location>
        <begin position="24"/>
        <end position="167"/>
    </location>
</feature>
<sequence length="167" mass="18644">MRPIFATLSMIVAGALAATTAIAGLDDRLPPAAYVDPVDQQIARTGHGVGNRPFPCARERMEHGIALVVSAPTERCVKMLPARRWRGLWTNEFENSRFCPAPARSCTFRDRGERVWLNPETLPSKRGKLYALEFVGRRTIYKGPYGHMGASDHVITVDRLISARKLR</sequence>
<organism evidence="2 3">
    <name type="scientific">Sphingomonas aerophila</name>
    <dbReference type="NCBI Taxonomy" id="1344948"/>
    <lineage>
        <taxon>Bacteria</taxon>
        <taxon>Pseudomonadati</taxon>
        <taxon>Pseudomonadota</taxon>
        <taxon>Alphaproteobacteria</taxon>
        <taxon>Sphingomonadales</taxon>
        <taxon>Sphingomonadaceae</taxon>
        <taxon>Sphingomonas</taxon>
    </lineage>
</organism>
<gene>
    <name evidence="2" type="ORF">FHS94_001557</name>
</gene>
<protein>
    <submittedName>
        <fullName evidence="2">Uncharacterized protein</fullName>
    </submittedName>
</protein>
<proteinExistence type="predicted"/>
<reference evidence="2 3" key="1">
    <citation type="submission" date="2020-08" db="EMBL/GenBank/DDBJ databases">
        <title>Genomic Encyclopedia of Type Strains, Phase IV (KMG-IV): sequencing the most valuable type-strain genomes for metagenomic binning, comparative biology and taxonomic classification.</title>
        <authorList>
            <person name="Goeker M."/>
        </authorList>
    </citation>
    <scope>NUCLEOTIDE SEQUENCE [LARGE SCALE GENOMIC DNA]</scope>
    <source>
        <strain evidence="2 3">DSM 100044</strain>
    </source>
</reference>
<dbReference type="EMBL" id="JACIJK010000004">
    <property type="protein sequence ID" value="MBB5714721.1"/>
    <property type="molecule type" value="Genomic_DNA"/>
</dbReference>
<comment type="caution">
    <text evidence="2">The sequence shown here is derived from an EMBL/GenBank/DDBJ whole genome shotgun (WGS) entry which is preliminary data.</text>
</comment>
<accession>A0A7W9BCQ2</accession>
<evidence type="ECO:0000313" key="2">
    <source>
        <dbReference type="EMBL" id="MBB5714721.1"/>
    </source>
</evidence>
<dbReference type="AlphaFoldDB" id="A0A7W9BCQ2"/>
<evidence type="ECO:0000313" key="3">
    <source>
        <dbReference type="Proteomes" id="UP000546200"/>
    </source>
</evidence>
<keyword evidence="1" id="KW-0732">Signal</keyword>